<dbReference type="Gene3D" id="3.40.30.10">
    <property type="entry name" value="Glutaredoxin"/>
    <property type="match status" value="1"/>
</dbReference>
<dbReference type="AlphaFoldDB" id="A0A916NA01"/>
<dbReference type="PANTHER" id="PTHR42899">
    <property type="entry name" value="SPERMATOGENESIS-ASSOCIATED PROTEIN 20"/>
    <property type="match status" value="1"/>
</dbReference>
<evidence type="ECO:0000313" key="3">
    <source>
        <dbReference type="Proteomes" id="UP000742786"/>
    </source>
</evidence>
<keyword evidence="2" id="KW-0808">Transferase</keyword>
<sequence>MYPAMTNRLASETSPYLRQHAHNPVHWQPWDQAALLRARSENKPILLSIGYSACHWCHVMAHESFEDPAVAEVMNRLFVNIKVDREERPDLDQIYQLAHQFITRRSGGWPLTMFLTPDGTPYFGGTYFPKTPRYGLPGFPQLCEQVAQAFYTRRGDIDEQNTSLREALASVIPNGAGVAELDAAPLQTARQLLLDNFDAAWGGFGGAPKFPHPTDLAFLLRRAAPGQDEAARKVVLTTLTRMAEGGIYDRIGGGFCRYSVDERWEIPHFEKMLYDNGPLLVLYADAWLLEGDPLYRSVVEETAVWVMREMQSPDGGYYSSLDADSEGEEGKYYVWDRAEIQALLSSDEWRAAARCWGLDRAPNFEGQHWNLIAAQAPTASEVPLLTAARARLFAARGQRVRPGTDDKILTSWNALMIRGMAHAARIFSRDEWLCSAQRATDFIRTTLWRDEYLLATYKDGKAHLNAYLDDHAFLIDALLELMQTEYRPADLDFARELADALLERFEDRTEGGFFFTSHDHEQLISRPKPGHDNATPSGNGVAAHALQRLGHLLGEPRYLEAARRALDLFWPGIQAGPSGSSSLLAALEEALTPPRTIVLRGPEEALRDWRHRLSAMPLHDSLIVVLPNSLMQLPDALNKPRTDEVNVWVCEGVNCLSPITSFDVLQATISKSPKVN</sequence>
<dbReference type="InterPro" id="IPR004879">
    <property type="entry name" value="Ssp411-like_TRX"/>
</dbReference>
<name>A0A916NA01_9PROT</name>
<feature type="domain" description="Spermatogenesis-associated protein 20-like TRX" evidence="1">
    <location>
        <begin position="6"/>
        <end position="168"/>
    </location>
</feature>
<dbReference type="PIRSF" id="PIRSF006402">
    <property type="entry name" value="UCP006402_thioredoxin"/>
    <property type="match status" value="1"/>
</dbReference>
<dbReference type="Proteomes" id="UP000742786">
    <property type="component" value="Unassembled WGS sequence"/>
</dbReference>
<reference evidence="2" key="1">
    <citation type="submission" date="2021-04" db="EMBL/GenBank/DDBJ databases">
        <authorList>
            <person name="Hornung B."/>
        </authorList>
    </citation>
    <scope>NUCLEOTIDE SEQUENCE</scope>
    <source>
        <strain evidence="2">G5G6</strain>
    </source>
</reference>
<comment type="caution">
    <text evidence="2">The sequence shown here is derived from an EMBL/GenBank/DDBJ whole genome shotgun (WGS) entry which is preliminary data.</text>
</comment>
<accession>A0A916NA01</accession>
<protein>
    <submittedName>
        <fullName evidence="2">Thymidylate kinase</fullName>
        <ecNumber evidence="2">2.7.4.9</ecNumber>
    </submittedName>
</protein>
<dbReference type="InterPro" id="IPR036249">
    <property type="entry name" value="Thioredoxin-like_sf"/>
</dbReference>
<dbReference type="InterPro" id="IPR024705">
    <property type="entry name" value="Ssp411"/>
</dbReference>
<dbReference type="Gene3D" id="1.50.10.10">
    <property type="match status" value="1"/>
</dbReference>
<dbReference type="Pfam" id="PF03190">
    <property type="entry name" value="Thioredox_DsbH"/>
    <property type="match status" value="1"/>
</dbReference>
<dbReference type="GO" id="GO:0005975">
    <property type="term" value="P:carbohydrate metabolic process"/>
    <property type="evidence" value="ECO:0007669"/>
    <property type="project" value="InterPro"/>
</dbReference>
<dbReference type="GO" id="GO:0004798">
    <property type="term" value="F:dTMP kinase activity"/>
    <property type="evidence" value="ECO:0007669"/>
    <property type="project" value="UniProtKB-EC"/>
</dbReference>
<dbReference type="EMBL" id="CAJQUM010000001">
    <property type="protein sequence ID" value="CAG4884680.1"/>
    <property type="molecule type" value="Genomic_DNA"/>
</dbReference>
<evidence type="ECO:0000313" key="2">
    <source>
        <dbReference type="EMBL" id="CAG4884680.1"/>
    </source>
</evidence>
<dbReference type="PANTHER" id="PTHR42899:SF1">
    <property type="entry name" value="SPERMATOGENESIS-ASSOCIATED PROTEIN 20"/>
    <property type="match status" value="1"/>
</dbReference>
<dbReference type="SUPFAM" id="SSF52833">
    <property type="entry name" value="Thioredoxin-like"/>
    <property type="match status" value="1"/>
</dbReference>
<gene>
    <name evidence="2" type="ORF">GTOL_12563</name>
</gene>
<evidence type="ECO:0000259" key="1">
    <source>
        <dbReference type="Pfam" id="PF03190"/>
    </source>
</evidence>
<organism evidence="2 3">
    <name type="scientific">Georgfuchsia toluolica</name>
    <dbReference type="NCBI Taxonomy" id="424218"/>
    <lineage>
        <taxon>Bacteria</taxon>
        <taxon>Pseudomonadati</taxon>
        <taxon>Pseudomonadota</taxon>
        <taxon>Betaproteobacteria</taxon>
        <taxon>Nitrosomonadales</taxon>
        <taxon>Sterolibacteriaceae</taxon>
        <taxon>Georgfuchsia</taxon>
    </lineage>
</organism>
<dbReference type="InterPro" id="IPR008928">
    <property type="entry name" value="6-hairpin_glycosidase_sf"/>
</dbReference>
<keyword evidence="3" id="KW-1185">Reference proteome</keyword>
<dbReference type="EC" id="2.7.4.9" evidence="2"/>
<dbReference type="CDD" id="cd02955">
    <property type="entry name" value="SSP411"/>
    <property type="match status" value="1"/>
</dbReference>
<dbReference type="SUPFAM" id="SSF48208">
    <property type="entry name" value="Six-hairpin glycosidases"/>
    <property type="match status" value="1"/>
</dbReference>
<proteinExistence type="predicted"/>
<dbReference type="InterPro" id="IPR012341">
    <property type="entry name" value="6hp_glycosidase-like_sf"/>
</dbReference>
<keyword evidence="2" id="KW-0418">Kinase</keyword>